<organism evidence="6 7">
    <name type="scientific">Aestuariispira insulae</name>
    <dbReference type="NCBI Taxonomy" id="1461337"/>
    <lineage>
        <taxon>Bacteria</taxon>
        <taxon>Pseudomonadati</taxon>
        <taxon>Pseudomonadota</taxon>
        <taxon>Alphaproteobacteria</taxon>
        <taxon>Rhodospirillales</taxon>
        <taxon>Kiloniellaceae</taxon>
        <taxon>Aestuariispira</taxon>
    </lineage>
</organism>
<dbReference type="SUPFAM" id="SSF53850">
    <property type="entry name" value="Periplasmic binding protein-like II"/>
    <property type="match status" value="1"/>
</dbReference>
<dbReference type="FunFam" id="1.10.10.10:FF:000038">
    <property type="entry name" value="Glycine cleavage system transcriptional activator"/>
    <property type="match status" value="1"/>
</dbReference>
<dbReference type="PRINTS" id="PR00039">
    <property type="entry name" value="HTHLYSR"/>
</dbReference>
<sequence>MAYKLPPLSWLRSFEASARHCSFTAAAEELNLTQAAVSNQVRSLEKHLGYPLFERLSRSLKLTDMGRAYLPPVRKAFEDLSMTTTGLFGSQAHSTVTVRAPISFAVSWLSPRIKDFRADHPHIDVRLCSAIWAENLAADRTDIDIRFGDGKWAGFDAHLLKNDDAILVYNPIIAAAPAAGELIHVMGLEDMWSRYFKLVGEARKEIPNHINVDTSLAALEMAASAPAAAIVLRSFAEPYLKTGRLLTKEDVAIPVKQSHYILQPEQEPQHKPEAVLFRNWLLKEADQI</sequence>
<dbReference type="InterPro" id="IPR000847">
    <property type="entry name" value="LysR_HTH_N"/>
</dbReference>
<gene>
    <name evidence="6" type="ORF">DFP90_1048</name>
</gene>
<dbReference type="GO" id="GO:0006351">
    <property type="term" value="P:DNA-templated transcription"/>
    <property type="evidence" value="ECO:0007669"/>
    <property type="project" value="TreeGrafter"/>
</dbReference>
<proteinExistence type="inferred from homology"/>
<comment type="similarity">
    <text evidence="1">Belongs to the LysR transcriptional regulatory family.</text>
</comment>
<evidence type="ECO:0000256" key="2">
    <source>
        <dbReference type="ARBA" id="ARBA00023015"/>
    </source>
</evidence>
<dbReference type="Pfam" id="PF03466">
    <property type="entry name" value="LysR_substrate"/>
    <property type="match status" value="1"/>
</dbReference>
<dbReference type="Pfam" id="PF00126">
    <property type="entry name" value="HTH_1"/>
    <property type="match status" value="1"/>
</dbReference>
<dbReference type="SUPFAM" id="SSF46785">
    <property type="entry name" value="Winged helix' DNA-binding domain"/>
    <property type="match status" value="1"/>
</dbReference>
<dbReference type="Proteomes" id="UP000256845">
    <property type="component" value="Unassembled WGS sequence"/>
</dbReference>
<evidence type="ECO:0000259" key="5">
    <source>
        <dbReference type="PROSITE" id="PS50931"/>
    </source>
</evidence>
<dbReference type="InterPro" id="IPR036390">
    <property type="entry name" value="WH_DNA-bd_sf"/>
</dbReference>
<evidence type="ECO:0000256" key="4">
    <source>
        <dbReference type="ARBA" id="ARBA00023163"/>
    </source>
</evidence>
<dbReference type="AlphaFoldDB" id="A0A3D9HMK6"/>
<keyword evidence="7" id="KW-1185">Reference proteome</keyword>
<dbReference type="Gene3D" id="3.40.190.10">
    <property type="entry name" value="Periplasmic binding protein-like II"/>
    <property type="match status" value="2"/>
</dbReference>
<comment type="caution">
    <text evidence="6">The sequence shown here is derived from an EMBL/GenBank/DDBJ whole genome shotgun (WGS) entry which is preliminary data.</text>
</comment>
<dbReference type="PANTHER" id="PTHR30537">
    <property type="entry name" value="HTH-TYPE TRANSCRIPTIONAL REGULATOR"/>
    <property type="match status" value="1"/>
</dbReference>
<dbReference type="EMBL" id="QRDW01000004">
    <property type="protein sequence ID" value="RED50737.1"/>
    <property type="molecule type" value="Genomic_DNA"/>
</dbReference>
<dbReference type="GO" id="GO:0003700">
    <property type="term" value="F:DNA-binding transcription factor activity"/>
    <property type="evidence" value="ECO:0007669"/>
    <property type="project" value="InterPro"/>
</dbReference>
<evidence type="ECO:0000313" key="7">
    <source>
        <dbReference type="Proteomes" id="UP000256845"/>
    </source>
</evidence>
<accession>A0A3D9HMK6</accession>
<dbReference type="PANTHER" id="PTHR30537:SF26">
    <property type="entry name" value="GLYCINE CLEAVAGE SYSTEM TRANSCRIPTIONAL ACTIVATOR"/>
    <property type="match status" value="1"/>
</dbReference>
<dbReference type="InterPro" id="IPR005119">
    <property type="entry name" value="LysR_subst-bd"/>
</dbReference>
<keyword evidence="3" id="KW-0238">DNA-binding</keyword>
<evidence type="ECO:0000256" key="1">
    <source>
        <dbReference type="ARBA" id="ARBA00009437"/>
    </source>
</evidence>
<name>A0A3D9HMK6_9PROT</name>
<evidence type="ECO:0000256" key="3">
    <source>
        <dbReference type="ARBA" id="ARBA00023125"/>
    </source>
</evidence>
<dbReference type="GO" id="GO:0043565">
    <property type="term" value="F:sequence-specific DNA binding"/>
    <property type="evidence" value="ECO:0007669"/>
    <property type="project" value="TreeGrafter"/>
</dbReference>
<reference evidence="6 7" key="1">
    <citation type="submission" date="2018-07" db="EMBL/GenBank/DDBJ databases">
        <title>Genomic Encyclopedia of Type Strains, Phase III (KMG-III): the genomes of soil and plant-associated and newly described type strains.</title>
        <authorList>
            <person name="Whitman W."/>
        </authorList>
    </citation>
    <scope>NUCLEOTIDE SEQUENCE [LARGE SCALE GENOMIC DNA]</scope>
    <source>
        <strain evidence="6 7">CECT 8488</strain>
    </source>
</reference>
<dbReference type="InterPro" id="IPR036388">
    <property type="entry name" value="WH-like_DNA-bd_sf"/>
</dbReference>
<keyword evidence="4" id="KW-0804">Transcription</keyword>
<dbReference type="RefSeq" id="WP_115936542.1">
    <property type="nucleotide sequence ID" value="NZ_QRDW01000004.1"/>
</dbReference>
<keyword evidence="2" id="KW-0805">Transcription regulation</keyword>
<feature type="domain" description="HTH lysR-type" evidence="5">
    <location>
        <begin position="6"/>
        <end position="63"/>
    </location>
</feature>
<dbReference type="Gene3D" id="1.10.10.10">
    <property type="entry name" value="Winged helix-like DNA-binding domain superfamily/Winged helix DNA-binding domain"/>
    <property type="match status" value="1"/>
</dbReference>
<protein>
    <submittedName>
        <fullName evidence="6">LysR family transcriptional regulator</fullName>
    </submittedName>
</protein>
<evidence type="ECO:0000313" key="6">
    <source>
        <dbReference type="EMBL" id="RED50737.1"/>
    </source>
</evidence>
<dbReference type="PROSITE" id="PS50931">
    <property type="entry name" value="HTH_LYSR"/>
    <property type="match status" value="1"/>
</dbReference>
<dbReference type="OrthoDB" id="9807765at2"/>
<dbReference type="InterPro" id="IPR058163">
    <property type="entry name" value="LysR-type_TF_proteobact-type"/>
</dbReference>